<evidence type="ECO:0000256" key="15">
    <source>
        <dbReference type="ARBA" id="ARBA00041693"/>
    </source>
</evidence>
<dbReference type="GO" id="GO:0035312">
    <property type="term" value="F:5'-3' DNA exonuclease activity"/>
    <property type="evidence" value="ECO:0007669"/>
    <property type="project" value="TreeGrafter"/>
</dbReference>
<evidence type="ECO:0000313" key="18">
    <source>
        <dbReference type="EMBL" id="CAC5389647.1"/>
    </source>
</evidence>
<evidence type="ECO:0000256" key="9">
    <source>
        <dbReference type="ARBA" id="ARBA00022801"/>
    </source>
</evidence>
<dbReference type="InterPro" id="IPR036866">
    <property type="entry name" value="RibonucZ/Hydroxyglut_hydro"/>
</dbReference>
<protein>
    <recommendedName>
        <fullName evidence="14">5' exonuclease Apollo</fullName>
        <ecNumber evidence="5">3.5.2.6</ecNumber>
    </recommendedName>
    <alternativeName>
        <fullName evidence="15">DNA cross-link repair 1B protein</fullName>
    </alternativeName>
    <alternativeName>
        <fullName evidence="16">SNM1 homolog B</fullName>
    </alternativeName>
</protein>
<keyword evidence="12" id="KW-0234">DNA repair</keyword>
<keyword evidence="19" id="KW-1185">Reference proteome</keyword>
<keyword evidence="7" id="KW-0540">Nuclease</keyword>
<dbReference type="GO" id="GO:0000723">
    <property type="term" value="P:telomere maintenance"/>
    <property type="evidence" value="ECO:0007669"/>
    <property type="project" value="TreeGrafter"/>
</dbReference>
<dbReference type="Pfam" id="PF07522">
    <property type="entry name" value="DRMBL"/>
    <property type="match status" value="1"/>
</dbReference>
<evidence type="ECO:0000256" key="7">
    <source>
        <dbReference type="ARBA" id="ARBA00022722"/>
    </source>
</evidence>
<evidence type="ECO:0000256" key="2">
    <source>
        <dbReference type="ARBA" id="ARBA00004123"/>
    </source>
</evidence>
<organism evidence="18 19">
    <name type="scientific">Mytilus coruscus</name>
    <name type="common">Sea mussel</name>
    <dbReference type="NCBI Taxonomy" id="42192"/>
    <lineage>
        <taxon>Eukaryota</taxon>
        <taxon>Metazoa</taxon>
        <taxon>Spiralia</taxon>
        <taxon>Lophotrochozoa</taxon>
        <taxon>Mollusca</taxon>
        <taxon>Bivalvia</taxon>
        <taxon>Autobranchia</taxon>
        <taxon>Pteriomorphia</taxon>
        <taxon>Mytilida</taxon>
        <taxon>Mytiloidea</taxon>
        <taxon>Mytilidae</taxon>
        <taxon>Mytilinae</taxon>
        <taxon>Mytilus</taxon>
    </lineage>
</organism>
<evidence type="ECO:0000256" key="8">
    <source>
        <dbReference type="ARBA" id="ARBA00022763"/>
    </source>
</evidence>
<evidence type="ECO:0000259" key="17">
    <source>
        <dbReference type="Pfam" id="PF07522"/>
    </source>
</evidence>
<comment type="catalytic activity">
    <reaction evidence="1">
        <text>a beta-lactam + H2O = a substituted beta-amino acid</text>
        <dbReference type="Rhea" id="RHEA:20401"/>
        <dbReference type="ChEBI" id="CHEBI:15377"/>
        <dbReference type="ChEBI" id="CHEBI:35627"/>
        <dbReference type="ChEBI" id="CHEBI:140347"/>
        <dbReference type="EC" id="3.5.2.6"/>
    </reaction>
</comment>
<evidence type="ECO:0000256" key="1">
    <source>
        <dbReference type="ARBA" id="ARBA00001526"/>
    </source>
</evidence>
<dbReference type="SUPFAM" id="SSF56281">
    <property type="entry name" value="Metallo-hydrolase/oxidoreductase"/>
    <property type="match status" value="1"/>
</dbReference>
<keyword evidence="8" id="KW-0227">DNA damage</keyword>
<evidence type="ECO:0000256" key="16">
    <source>
        <dbReference type="ARBA" id="ARBA00042738"/>
    </source>
</evidence>
<dbReference type="PANTHER" id="PTHR23240">
    <property type="entry name" value="DNA CROSS-LINK REPAIR PROTEIN PSO2/SNM1-RELATED"/>
    <property type="match status" value="1"/>
</dbReference>
<dbReference type="OrthoDB" id="262529at2759"/>
<keyword evidence="6" id="KW-0158">Chromosome</keyword>
<evidence type="ECO:0000256" key="4">
    <source>
        <dbReference type="ARBA" id="ARBA00010304"/>
    </source>
</evidence>
<gene>
    <name evidence="18" type="ORF">MCOR_24794</name>
</gene>
<accession>A0A6J8C4M2</accession>
<dbReference type="FunFam" id="3.40.50.12650:FF:000003">
    <property type="entry name" value="DNA cross-link repair 1B"/>
    <property type="match status" value="1"/>
</dbReference>
<comment type="similarity">
    <text evidence="4">Belongs to the DNA repair metallo-beta-lactamase (DRMBL) family.</text>
</comment>
<keyword evidence="9 18" id="KW-0378">Hydrolase</keyword>
<dbReference type="GO" id="GO:0000781">
    <property type="term" value="C:chromosome, telomeric region"/>
    <property type="evidence" value="ECO:0007669"/>
    <property type="project" value="UniProtKB-SubCell"/>
</dbReference>
<dbReference type="InterPro" id="IPR011084">
    <property type="entry name" value="DRMBL"/>
</dbReference>
<evidence type="ECO:0000256" key="13">
    <source>
        <dbReference type="ARBA" id="ARBA00023242"/>
    </source>
</evidence>
<dbReference type="Gene3D" id="3.60.15.10">
    <property type="entry name" value="Ribonuclease Z/Hydroxyacylglutathione hydrolase-like"/>
    <property type="match status" value="1"/>
</dbReference>
<keyword evidence="10" id="KW-0269">Exonuclease</keyword>
<evidence type="ECO:0000256" key="3">
    <source>
        <dbReference type="ARBA" id="ARBA00004574"/>
    </source>
</evidence>
<feature type="domain" description="DNA repair metallo-beta-lactamase" evidence="17">
    <location>
        <begin position="276"/>
        <end position="307"/>
    </location>
</feature>
<dbReference type="EMBL" id="CACVKT020004355">
    <property type="protein sequence ID" value="CAC5389647.1"/>
    <property type="molecule type" value="Genomic_DNA"/>
</dbReference>
<evidence type="ECO:0000256" key="10">
    <source>
        <dbReference type="ARBA" id="ARBA00022839"/>
    </source>
</evidence>
<comment type="subcellular location">
    <subcellularLocation>
        <location evidence="3">Chromosome</location>
        <location evidence="3">Telomere</location>
    </subcellularLocation>
    <subcellularLocation>
        <location evidence="2">Nucleus</location>
    </subcellularLocation>
</comment>
<dbReference type="Gene3D" id="3.40.50.12650">
    <property type="match status" value="1"/>
</dbReference>
<evidence type="ECO:0000256" key="14">
    <source>
        <dbReference type="ARBA" id="ARBA00039555"/>
    </source>
</evidence>
<reference evidence="18 19" key="1">
    <citation type="submission" date="2020-06" db="EMBL/GenBank/DDBJ databases">
        <authorList>
            <person name="Li R."/>
            <person name="Bekaert M."/>
        </authorList>
    </citation>
    <scope>NUCLEOTIDE SEQUENCE [LARGE SCALE GENOMIC DNA]</scope>
    <source>
        <strain evidence="19">wild</strain>
    </source>
</reference>
<evidence type="ECO:0000256" key="5">
    <source>
        <dbReference type="ARBA" id="ARBA00012865"/>
    </source>
</evidence>
<dbReference type="GO" id="GO:0005634">
    <property type="term" value="C:nucleus"/>
    <property type="evidence" value="ECO:0007669"/>
    <property type="project" value="UniProtKB-SubCell"/>
</dbReference>
<dbReference type="EC" id="3.5.2.6" evidence="5"/>
<evidence type="ECO:0000313" key="19">
    <source>
        <dbReference type="Proteomes" id="UP000507470"/>
    </source>
</evidence>
<dbReference type="PANTHER" id="PTHR23240:SF26">
    <property type="entry name" value="5' EXONUCLEASE APOLLO"/>
    <property type="match status" value="1"/>
</dbReference>
<evidence type="ECO:0000256" key="11">
    <source>
        <dbReference type="ARBA" id="ARBA00022895"/>
    </source>
</evidence>
<dbReference type="GO" id="GO:0006303">
    <property type="term" value="P:double-strand break repair via nonhomologous end joining"/>
    <property type="evidence" value="ECO:0007669"/>
    <property type="project" value="TreeGrafter"/>
</dbReference>
<proteinExistence type="inferred from homology"/>
<dbReference type="AlphaFoldDB" id="A0A6J8C4M2"/>
<dbReference type="GO" id="GO:0008800">
    <property type="term" value="F:beta-lactamase activity"/>
    <property type="evidence" value="ECO:0007669"/>
    <property type="project" value="UniProtKB-EC"/>
</dbReference>
<dbReference type="CDD" id="cd16273">
    <property type="entry name" value="SNM1A-1C-like_MBL-fold"/>
    <property type="match status" value="1"/>
</dbReference>
<keyword evidence="11" id="KW-0779">Telomere</keyword>
<dbReference type="Proteomes" id="UP000507470">
    <property type="component" value="Unassembled WGS sequence"/>
</dbReference>
<evidence type="ECO:0000256" key="6">
    <source>
        <dbReference type="ARBA" id="ARBA00022454"/>
    </source>
</evidence>
<dbReference type="GO" id="GO:0003684">
    <property type="term" value="F:damaged DNA binding"/>
    <property type="evidence" value="ECO:0007669"/>
    <property type="project" value="TreeGrafter"/>
</dbReference>
<keyword evidence="13" id="KW-0539">Nucleus</keyword>
<evidence type="ECO:0000256" key="12">
    <source>
        <dbReference type="ARBA" id="ARBA00023204"/>
    </source>
</evidence>
<dbReference type="GO" id="GO:0036297">
    <property type="term" value="P:interstrand cross-link repair"/>
    <property type="evidence" value="ECO:0007669"/>
    <property type="project" value="TreeGrafter"/>
</dbReference>
<sequence length="370" mass="42438">MNGHIIPGTPIAVDFWKKRDCPSAKFFFLTHLHGDHTVGLSSSWQYNIYCSAVTSKLLTEKYGIKDDLINVLETGSSSIIYLDDEKQEQMVVSVIDANHCPGSVMFLFEGYFGKVLYTGDFRYCDLMFVDTPLSNCSDIDILYLDNTYCAPECIFPTREEAIEKLIKLIQEHKDHRIIIGMRNLGKEDLLVQIAEITQEWISVPSSMYRTAEILGLPNVFCIEDNECKIRVVPFHTVNKSNVIGWNNYEPTLVILPSSLYCGLGCIPFEGIPNFHIVPYSDHCSYEEICTFVERVKPKFIYPVVNERQRGGIFGKLSDRSDLSCLNKYLSKEQSVKFTIPKSVKRFMSLPMNTYMRKVSRQKNKAAKYHY</sequence>
<name>A0A6J8C4M2_MYTCO</name>